<dbReference type="Proteomes" id="UP000249185">
    <property type="component" value="Unassembled WGS sequence"/>
</dbReference>
<evidence type="ECO:0000313" key="3">
    <source>
        <dbReference type="EMBL" id="PZQ51565.1"/>
    </source>
</evidence>
<protein>
    <recommendedName>
        <fullName evidence="2">DUF2059 domain-containing protein</fullName>
    </recommendedName>
</protein>
<evidence type="ECO:0000313" key="4">
    <source>
        <dbReference type="Proteomes" id="UP000249185"/>
    </source>
</evidence>
<dbReference type="InterPro" id="IPR018637">
    <property type="entry name" value="DUF2059"/>
</dbReference>
<evidence type="ECO:0000256" key="1">
    <source>
        <dbReference type="SAM" id="SignalP"/>
    </source>
</evidence>
<name>A0A2W5NL57_RHOSU</name>
<feature type="signal peptide" evidence="1">
    <location>
        <begin position="1"/>
        <end position="23"/>
    </location>
</feature>
<accession>A0A2W5NL57</accession>
<dbReference type="EMBL" id="QFPW01000002">
    <property type="protein sequence ID" value="PZQ51565.1"/>
    <property type="molecule type" value="Genomic_DNA"/>
</dbReference>
<feature type="chain" id="PRO_5016174138" description="DUF2059 domain-containing protein" evidence="1">
    <location>
        <begin position="24"/>
        <end position="162"/>
    </location>
</feature>
<evidence type="ECO:0000259" key="2">
    <source>
        <dbReference type="Pfam" id="PF09832"/>
    </source>
</evidence>
<sequence length="162" mass="17167">MARGKLRTGAVLVALCAGSGAGADDATEAKLRLAREYIGYSMEALGSDAIVAQMSEPILRQIQSRQPALWAAKSTVLTPIVQDAMGASLREAMLGTDVAMADSFTLAELTALRDFYASPNGRSVMGKMPGFMGQVMPGVMERTSRDLAPMLERLAAEGVELQ</sequence>
<proteinExistence type="predicted"/>
<keyword evidence="1" id="KW-0732">Signal</keyword>
<gene>
    <name evidence="3" type="ORF">DI556_05260</name>
</gene>
<dbReference type="Pfam" id="PF09832">
    <property type="entry name" value="DUF2059"/>
    <property type="match status" value="1"/>
</dbReference>
<feature type="domain" description="DUF2059" evidence="2">
    <location>
        <begin position="101"/>
        <end position="148"/>
    </location>
</feature>
<comment type="caution">
    <text evidence="3">The sequence shown here is derived from an EMBL/GenBank/DDBJ whole genome shotgun (WGS) entry which is preliminary data.</text>
</comment>
<dbReference type="AlphaFoldDB" id="A0A2W5NL57"/>
<reference evidence="3 4" key="1">
    <citation type="submission" date="2017-08" db="EMBL/GenBank/DDBJ databases">
        <title>Infants hospitalized years apart are colonized by the same room-sourced microbial strains.</title>
        <authorList>
            <person name="Brooks B."/>
            <person name="Olm M.R."/>
            <person name="Firek B.A."/>
            <person name="Baker R."/>
            <person name="Thomas B.C."/>
            <person name="Morowitz M.J."/>
            <person name="Banfield J.F."/>
        </authorList>
    </citation>
    <scope>NUCLEOTIDE SEQUENCE [LARGE SCALE GENOMIC DNA]</scope>
    <source>
        <strain evidence="3">S2_005_002_R2_34</strain>
    </source>
</reference>
<organism evidence="3 4">
    <name type="scientific">Rhodovulum sulfidophilum</name>
    <name type="common">Rhodobacter sulfidophilus</name>
    <dbReference type="NCBI Taxonomy" id="35806"/>
    <lineage>
        <taxon>Bacteria</taxon>
        <taxon>Pseudomonadati</taxon>
        <taxon>Pseudomonadota</taxon>
        <taxon>Alphaproteobacteria</taxon>
        <taxon>Rhodobacterales</taxon>
        <taxon>Paracoccaceae</taxon>
        <taxon>Rhodovulum</taxon>
    </lineage>
</organism>